<sequence length="241" mass="25445">MKNKRILIVGGTSGFGKEVALQCLKQGAHVSVIGRSKSHVKELITTNTQPCSTSSLNGTALDATDQKQLANFFANHKSFDHIVSTLGSAMGGGFLDNSLTEIRKVIEGKFFANLQLAQLAMSHLNEDGSLTFTSGTGGHPSTASGAIVGNHAIDLLVKGLAIEVASEHKRVNAVAPTWTATGLWRGLSPAELQQQEQSIATSIPLKRTAKITEVASAYLYLITNNFMTGQIINVDGGVSAL</sequence>
<evidence type="ECO:0000313" key="4">
    <source>
        <dbReference type="Proteomes" id="UP000051727"/>
    </source>
</evidence>
<dbReference type="Gene3D" id="3.40.50.720">
    <property type="entry name" value="NAD(P)-binding Rossmann-like Domain"/>
    <property type="match status" value="1"/>
</dbReference>
<evidence type="ECO:0000313" key="3">
    <source>
        <dbReference type="EMBL" id="KRN30113.1"/>
    </source>
</evidence>
<dbReference type="AlphaFoldDB" id="A0A0R2FNL8"/>
<dbReference type="STRING" id="1618.IV36_GL002365"/>
<comment type="caution">
    <text evidence="3">The sequence shown here is derived from an EMBL/GenBank/DDBJ whole genome shotgun (WGS) entry which is preliminary data.</text>
</comment>
<accession>A0A0R2FNL8</accession>
<reference evidence="3 4" key="1">
    <citation type="journal article" date="2015" name="Genome Announc.">
        <title>Expanding the biotechnology potential of lactobacilli through comparative genomics of 213 strains and associated genera.</title>
        <authorList>
            <person name="Sun Z."/>
            <person name="Harris H.M."/>
            <person name="McCann A."/>
            <person name="Guo C."/>
            <person name="Argimon S."/>
            <person name="Zhang W."/>
            <person name="Yang X."/>
            <person name="Jeffery I.B."/>
            <person name="Cooney J.C."/>
            <person name="Kagawa T.F."/>
            <person name="Liu W."/>
            <person name="Song Y."/>
            <person name="Salvetti E."/>
            <person name="Wrobel A."/>
            <person name="Rasinkangas P."/>
            <person name="Parkhill J."/>
            <person name="Rea M.C."/>
            <person name="O'Sullivan O."/>
            <person name="Ritari J."/>
            <person name="Douillard F.P."/>
            <person name="Paul Ross R."/>
            <person name="Yang R."/>
            <person name="Briner A.E."/>
            <person name="Felis G.E."/>
            <person name="de Vos W.M."/>
            <person name="Barrangou R."/>
            <person name="Klaenhammer T.R."/>
            <person name="Caufield P.W."/>
            <person name="Cui Y."/>
            <person name="Zhang H."/>
            <person name="O'Toole P.W."/>
        </authorList>
    </citation>
    <scope>NUCLEOTIDE SEQUENCE [LARGE SCALE GENOMIC DNA]</scope>
    <source>
        <strain evidence="3 4">ATCC 27304</strain>
    </source>
</reference>
<dbReference type="PANTHER" id="PTHR43477:SF1">
    <property type="entry name" value="DIHYDROANTICAPSIN 7-DEHYDROGENASE"/>
    <property type="match status" value="1"/>
</dbReference>
<evidence type="ECO:0000256" key="2">
    <source>
        <dbReference type="ARBA" id="ARBA00023002"/>
    </source>
</evidence>
<comment type="similarity">
    <text evidence="1">Belongs to the short-chain dehydrogenases/reductases (SDR) family.</text>
</comment>
<dbReference type="Pfam" id="PF13561">
    <property type="entry name" value="adh_short_C2"/>
    <property type="match status" value="1"/>
</dbReference>
<proteinExistence type="inferred from homology"/>
<dbReference type="PRINTS" id="PR00081">
    <property type="entry name" value="GDHRDH"/>
</dbReference>
<evidence type="ECO:0000256" key="1">
    <source>
        <dbReference type="ARBA" id="ARBA00006484"/>
    </source>
</evidence>
<dbReference type="InterPro" id="IPR036291">
    <property type="entry name" value="NAD(P)-bd_dom_sf"/>
</dbReference>
<dbReference type="EMBL" id="JQAR01000009">
    <property type="protein sequence ID" value="KRN30113.1"/>
    <property type="molecule type" value="Genomic_DNA"/>
</dbReference>
<dbReference type="PATRIC" id="fig|1618.3.peg.2429"/>
<dbReference type="GO" id="GO:0016491">
    <property type="term" value="F:oxidoreductase activity"/>
    <property type="evidence" value="ECO:0007669"/>
    <property type="project" value="UniProtKB-KW"/>
</dbReference>
<keyword evidence="2" id="KW-0560">Oxidoreductase</keyword>
<name>A0A0R2FNL8_9LACO</name>
<organism evidence="3 4">
    <name type="scientific">Liquorilactobacillus mali</name>
    <dbReference type="NCBI Taxonomy" id="1618"/>
    <lineage>
        <taxon>Bacteria</taxon>
        <taxon>Bacillati</taxon>
        <taxon>Bacillota</taxon>
        <taxon>Bacilli</taxon>
        <taxon>Lactobacillales</taxon>
        <taxon>Lactobacillaceae</taxon>
        <taxon>Liquorilactobacillus</taxon>
    </lineage>
</organism>
<dbReference type="InterPro" id="IPR002347">
    <property type="entry name" value="SDR_fam"/>
</dbReference>
<dbReference type="PANTHER" id="PTHR43477">
    <property type="entry name" value="DIHYDROANTICAPSIN 7-DEHYDROGENASE"/>
    <property type="match status" value="1"/>
</dbReference>
<dbReference type="CDD" id="cd05233">
    <property type="entry name" value="SDR_c"/>
    <property type="match status" value="1"/>
</dbReference>
<gene>
    <name evidence="3" type="ORF">IV36_GL002365</name>
</gene>
<dbReference type="InterPro" id="IPR051122">
    <property type="entry name" value="SDR_DHRS6-like"/>
</dbReference>
<dbReference type="Proteomes" id="UP000051727">
    <property type="component" value="Unassembled WGS sequence"/>
</dbReference>
<protein>
    <submittedName>
        <fullName evidence="3">Short-chain dehydrogenase oxidoreductase</fullName>
    </submittedName>
</protein>
<dbReference type="SUPFAM" id="SSF51735">
    <property type="entry name" value="NAD(P)-binding Rossmann-fold domains"/>
    <property type="match status" value="1"/>
</dbReference>